<protein>
    <submittedName>
        <fullName evidence="4">Ig-like domain-containing protein</fullName>
    </submittedName>
</protein>
<dbReference type="Pfam" id="PF13229">
    <property type="entry name" value="Beta_helix"/>
    <property type="match status" value="1"/>
</dbReference>
<feature type="signal peptide" evidence="2">
    <location>
        <begin position="1"/>
        <end position="26"/>
    </location>
</feature>
<dbReference type="InterPro" id="IPR008964">
    <property type="entry name" value="Invasin/intimin_cell_adhesion"/>
</dbReference>
<dbReference type="SUPFAM" id="SSF49373">
    <property type="entry name" value="Invasin/intimin cell-adhesion fragments"/>
    <property type="match status" value="2"/>
</dbReference>
<dbReference type="Pfam" id="PF02368">
    <property type="entry name" value="Big_2"/>
    <property type="match status" value="2"/>
</dbReference>
<accession>A0A7X0SMI5</accession>
<organism evidence="4 5">
    <name type="scientific">Cohnella zeiphila</name>
    <dbReference type="NCBI Taxonomy" id="2761120"/>
    <lineage>
        <taxon>Bacteria</taxon>
        <taxon>Bacillati</taxon>
        <taxon>Bacillota</taxon>
        <taxon>Bacilli</taxon>
        <taxon>Bacillales</taxon>
        <taxon>Paenibacillaceae</taxon>
        <taxon>Cohnella</taxon>
    </lineage>
</organism>
<dbReference type="Gene3D" id="2.60.40.1080">
    <property type="match status" value="2"/>
</dbReference>
<feature type="region of interest" description="Disordered" evidence="1">
    <location>
        <begin position="1501"/>
        <end position="1530"/>
    </location>
</feature>
<evidence type="ECO:0000256" key="2">
    <source>
        <dbReference type="SAM" id="SignalP"/>
    </source>
</evidence>
<keyword evidence="5" id="KW-1185">Reference proteome</keyword>
<dbReference type="InterPro" id="IPR012334">
    <property type="entry name" value="Pectin_lyas_fold"/>
</dbReference>
<feature type="domain" description="BIG2" evidence="3">
    <location>
        <begin position="736"/>
        <end position="812"/>
    </location>
</feature>
<evidence type="ECO:0000313" key="5">
    <source>
        <dbReference type="Proteomes" id="UP000564644"/>
    </source>
</evidence>
<name>A0A7X0SMI5_9BACL</name>
<dbReference type="EMBL" id="JACJVO010000012">
    <property type="protein sequence ID" value="MBB6731594.1"/>
    <property type="molecule type" value="Genomic_DNA"/>
</dbReference>
<dbReference type="InterPro" id="IPR003343">
    <property type="entry name" value="Big_2"/>
</dbReference>
<feature type="chain" id="PRO_5031532124" evidence="2">
    <location>
        <begin position="27"/>
        <end position="1530"/>
    </location>
</feature>
<comment type="caution">
    <text evidence="4">The sequence shown here is derived from an EMBL/GenBank/DDBJ whole genome shotgun (WGS) entry which is preliminary data.</text>
</comment>
<dbReference type="InterPro" id="IPR011050">
    <property type="entry name" value="Pectin_lyase_fold/virulence"/>
</dbReference>
<dbReference type="RefSeq" id="WP_185129244.1">
    <property type="nucleotide sequence ID" value="NZ_JACJVO010000012.1"/>
</dbReference>
<dbReference type="SMART" id="SM00635">
    <property type="entry name" value="BID_2"/>
    <property type="match status" value="2"/>
</dbReference>
<dbReference type="SUPFAM" id="SSF49899">
    <property type="entry name" value="Concanavalin A-like lectins/glucanases"/>
    <property type="match status" value="2"/>
</dbReference>
<dbReference type="InterPro" id="IPR006626">
    <property type="entry name" value="PbH1"/>
</dbReference>
<dbReference type="InterPro" id="IPR013320">
    <property type="entry name" value="ConA-like_dom_sf"/>
</dbReference>
<evidence type="ECO:0000256" key="1">
    <source>
        <dbReference type="SAM" id="MobiDB-lite"/>
    </source>
</evidence>
<dbReference type="Proteomes" id="UP000564644">
    <property type="component" value="Unassembled WGS sequence"/>
</dbReference>
<dbReference type="InterPro" id="IPR013783">
    <property type="entry name" value="Ig-like_fold"/>
</dbReference>
<feature type="domain" description="BIG2" evidence="3">
    <location>
        <begin position="996"/>
        <end position="1073"/>
    </location>
</feature>
<keyword evidence="2" id="KW-0732">Signal</keyword>
<evidence type="ECO:0000313" key="4">
    <source>
        <dbReference type="EMBL" id="MBB6731594.1"/>
    </source>
</evidence>
<dbReference type="Gene3D" id="2.60.40.10">
    <property type="entry name" value="Immunoglobulins"/>
    <property type="match status" value="1"/>
</dbReference>
<dbReference type="SUPFAM" id="SSF51126">
    <property type="entry name" value="Pectin lyase-like"/>
    <property type="match status" value="1"/>
</dbReference>
<dbReference type="PANTHER" id="PTHR36453">
    <property type="entry name" value="SECRETED PROTEIN-RELATED"/>
    <property type="match status" value="1"/>
</dbReference>
<dbReference type="InterPro" id="IPR039448">
    <property type="entry name" value="Beta_helix"/>
</dbReference>
<dbReference type="PANTHER" id="PTHR36453:SF1">
    <property type="entry name" value="RIGHT HANDED BETA HELIX DOMAIN-CONTAINING PROTEIN"/>
    <property type="match status" value="1"/>
</dbReference>
<proteinExistence type="predicted"/>
<reference evidence="4 5" key="1">
    <citation type="submission" date="2020-08" db="EMBL/GenBank/DDBJ databases">
        <title>Cohnella phylogeny.</title>
        <authorList>
            <person name="Dunlap C."/>
        </authorList>
    </citation>
    <scope>NUCLEOTIDE SEQUENCE [LARGE SCALE GENOMIC DNA]</scope>
    <source>
        <strain evidence="4 5">CBP 2801</strain>
    </source>
</reference>
<dbReference type="Gene3D" id="2.160.20.10">
    <property type="entry name" value="Single-stranded right-handed beta-helix, Pectin lyase-like"/>
    <property type="match status" value="2"/>
</dbReference>
<dbReference type="Gene3D" id="2.60.120.560">
    <property type="entry name" value="Exo-inulinase, domain 1"/>
    <property type="match status" value="2"/>
</dbReference>
<evidence type="ECO:0000259" key="3">
    <source>
        <dbReference type="SMART" id="SM00635"/>
    </source>
</evidence>
<sequence length="1530" mass="165464">MLRSKAVLLMIFALLINVAALPAAQAQTESGSPDTVFYVATDGSDSNPGTLDAPFQTLEKARDAIRELKSESGLPSGGVTVYLRGGKYERSASFQLEEQDSGSADSPIKYQAYPGESVTLTGGQSLAKSWFTPVTDQAILNRIISADARTKVLQVDLRAHGITDYGVISRHGYYKANDVSQVPPMELYVDGQDMTLARWPNNGTVQMGDIVDPGPTRSDADLQDRGGTFTYTYDRPQYWTQADDIWLDGIFGYSWEWSYNKVASIDTANKTITLRYGEMSGLLKNWYPDFHFASNLLEEIDMPGEYYIDRTSGILYFLPTASFGQDAPDIAVTMLGTPMINALNVSHVTFEDLTLEDGRDSAVVVMGGDHVLVSHCEIRNFTNGGVQINTQSRWLYNDFATATGTDIGVVNSHIHHIGGTAVTLNGGDRTTLTHGNNYVEDSHIHDFAYYHKAYNPAVILTGVGNRVSHNEIHDAPHPGILVFGNDQLIEYNDIYDVCKMFSDLGAIYMNAGETPQQRGTVIRRNYFHNIGESKAGVQGVYPDNFTMGLTIDENIFYKMGNAAINNNGGAHITARNNLFVDSKTPYSYSDMYLGDDPNGQIAKNYMPKWQALFAANNNFVGTPYLDEYPELADFFTENRYYPDTNAYQNNVIYNPTVTRSSTTNAQGAYDKYNLLQYGGNWVTDHDPGFVDLAGGDLELKSDAEVFQQIPGFVSIPFDEIGPSGKVGPYLAPDSIPVQGVHAYDENVTIGIGKTYDLQTAVLPWNATNPKLHFASGDPSVVKVDDNGTLKGVNVGQAVVTIASDADPSLQAEVAVTVEAGDGIYEYTDFESGHGSWPVDPNRAVVDVDGNHLYKVLKGATALTPDEYSNYELNFKMVTPPTMPSIGTFYIFDRLGSDGGGRIGYRLENGASKWLLYNKAWGTVKENDQPGPDLAPNTEYSVKLIAKGGDLSLYVDGELKLKATDATYNPSGTVGFYAGGFDYLMFDDIKLSIPTDRVAGLLLDKTSANLGADETLQLQVSFDPSDAANREVAWTTSNPSVATVDGNGLVQAVGPGEADITVTSADNPQATATSHIVVSDVLLRTDFESGGGGWPVDPNRSIATVNGNHVYKLFKGASTTSPRSFSNYDLTFKMKTPATIPSAATLYIFDRLVSGSGDRIGYRKTVDGASQWIVYDKNWATVSHSDLAYEDLTPNTEYDVELIVNGSSIELYVDGQLKVSATDSKANASGTIGFYAGGFDYLTFDDIEVTQLRRPGTEAAVSPAEPDGANGWYIHPITVTLSVPGDASAGVKTEYSLDGGTNWQPYSSPVQLDQDGTYTISYRSSKAGIVEDAKTLEVRLDQTAPALAAAAPAADRSYADSEDLTPQFDLADALSGADPAQLQAQLDGQTVNAGEAIALYTLPLGAHTLEATASDAAGNVGSVAVAFTTRADADSLQALVAKFRSLSWIDDEGIADSLTEKLENSSLDAFVNEVQAQSGKHIAAEAAQVLLRDAQYVLQTQTQNQAQIQEQTPAQTQTPDQDQAPDPALEG</sequence>
<dbReference type="SMART" id="SM00710">
    <property type="entry name" value="PbH1"/>
    <property type="match status" value="6"/>
</dbReference>
<gene>
    <name evidence="4" type="ORF">H7C18_11800</name>
</gene>